<accession>A0A1C7NC71</accession>
<dbReference type="GO" id="GO:0005829">
    <property type="term" value="C:cytosol"/>
    <property type="evidence" value="ECO:0007669"/>
    <property type="project" value="TreeGrafter"/>
</dbReference>
<proteinExistence type="predicted"/>
<dbReference type="Pfam" id="PF02036">
    <property type="entry name" value="SCP2"/>
    <property type="match status" value="1"/>
</dbReference>
<dbReference type="AlphaFoldDB" id="A0A1C7NC71"/>
<reference evidence="2 3" key="1">
    <citation type="submission" date="2016-03" db="EMBL/GenBank/DDBJ databases">
        <title>Choanephora cucurbitarum.</title>
        <authorList>
            <person name="Min B."/>
            <person name="Park H."/>
            <person name="Park J.-H."/>
            <person name="Shin H.-D."/>
            <person name="Choi I.-G."/>
        </authorList>
    </citation>
    <scope>NUCLEOTIDE SEQUENCE [LARGE SCALE GENOMIC DNA]</scope>
    <source>
        <strain evidence="2 3">KUS-F28377</strain>
    </source>
</reference>
<dbReference type="FunFam" id="3.30.1050.10:FF:000001">
    <property type="entry name" value="Putative Non-specific lipid-transfer protein"/>
    <property type="match status" value="1"/>
</dbReference>
<evidence type="ECO:0000259" key="1">
    <source>
        <dbReference type="Pfam" id="PF02036"/>
    </source>
</evidence>
<gene>
    <name evidence="2" type="primary">POX18_1</name>
    <name evidence="2" type="ORF">A0J61_05612</name>
</gene>
<evidence type="ECO:0000313" key="3">
    <source>
        <dbReference type="Proteomes" id="UP000093000"/>
    </source>
</evidence>
<dbReference type="SUPFAM" id="SSF55718">
    <property type="entry name" value="SCP-like"/>
    <property type="match status" value="1"/>
</dbReference>
<dbReference type="Gene3D" id="3.30.1050.10">
    <property type="entry name" value="SCP2 sterol-binding domain"/>
    <property type="match status" value="1"/>
</dbReference>
<name>A0A1C7NC71_9FUNG</name>
<keyword evidence="3" id="KW-1185">Reference proteome</keyword>
<organism evidence="2 3">
    <name type="scientific">Choanephora cucurbitarum</name>
    <dbReference type="NCBI Taxonomy" id="101091"/>
    <lineage>
        <taxon>Eukaryota</taxon>
        <taxon>Fungi</taxon>
        <taxon>Fungi incertae sedis</taxon>
        <taxon>Mucoromycota</taxon>
        <taxon>Mucoromycotina</taxon>
        <taxon>Mucoromycetes</taxon>
        <taxon>Mucorales</taxon>
        <taxon>Mucorineae</taxon>
        <taxon>Choanephoraceae</taxon>
        <taxon>Choanephoroideae</taxon>
        <taxon>Choanephora</taxon>
    </lineage>
</organism>
<dbReference type="PANTHER" id="PTHR10094">
    <property type="entry name" value="STEROL CARRIER PROTEIN 2 SCP-2 FAMILY PROTEIN"/>
    <property type="match status" value="1"/>
</dbReference>
<dbReference type="OrthoDB" id="10265837at2759"/>
<dbReference type="EMBL" id="LUGH01000308">
    <property type="protein sequence ID" value="OBZ86339.1"/>
    <property type="molecule type" value="Genomic_DNA"/>
</dbReference>
<dbReference type="STRING" id="101091.A0A1C7NC71"/>
<dbReference type="PANTHER" id="PTHR10094:SF25">
    <property type="entry name" value="SCP2 STEROL-BINDING DOMAIN-CONTAINING PROTEIN 1"/>
    <property type="match status" value="1"/>
</dbReference>
<evidence type="ECO:0000313" key="2">
    <source>
        <dbReference type="EMBL" id="OBZ86339.1"/>
    </source>
</evidence>
<dbReference type="InParanoid" id="A0A1C7NC71"/>
<protein>
    <submittedName>
        <fullName evidence="2">Oleate-induced peroxisomal protein POX18</fullName>
    </submittedName>
</protein>
<dbReference type="InterPro" id="IPR036527">
    <property type="entry name" value="SCP2_sterol-bd_dom_sf"/>
</dbReference>
<sequence>MSSIVAPGFKSFELIDSLDKSFNGYSTEEKSKLMKQVNGVFQFNIKNKQGEEQVFTIDVKKEGKAMRGKSSTKADAILSIKDKDFIDLATGKPNGQKVYMSGKLKIKGNIMLAMKLNIVFQSIRPNVAKL</sequence>
<comment type="caution">
    <text evidence="2">The sequence shown here is derived from an EMBL/GenBank/DDBJ whole genome shotgun (WGS) entry which is preliminary data.</text>
</comment>
<dbReference type="Proteomes" id="UP000093000">
    <property type="component" value="Unassembled WGS sequence"/>
</dbReference>
<dbReference type="InterPro" id="IPR003033">
    <property type="entry name" value="SCP2_sterol-bd_dom"/>
</dbReference>
<feature type="domain" description="SCP2" evidence="1">
    <location>
        <begin position="27"/>
        <end position="120"/>
    </location>
</feature>